<dbReference type="EMBL" id="GG662527">
    <property type="protein sequence ID" value="EAS02666.2"/>
    <property type="molecule type" value="Genomic_DNA"/>
</dbReference>
<dbReference type="RefSeq" id="XP_001022911.2">
    <property type="nucleotide sequence ID" value="XM_001022911.2"/>
</dbReference>
<proteinExistence type="predicted"/>
<keyword evidence="2" id="KW-1185">Reference proteome</keyword>
<dbReference type="Proteomes" id="UP000009168">
    <property type="component" value="Unassembled WGS sequence"/>
</dbReference>
<name>I7MH66_TETTS</name>
<organism evidence="1 2">
    <name type="scientific">Tetrahymena thermophila (strain SB210)</name>
    <dbReference type="NCBI Taxonomy" id="312017"/>
    <lineage>
        <taxon>Eukaryota</taxon>
        <taxon>Sar</taxon>
        <taxon>Alveolata</taxon>
        <taxon>Ciliophora</taxon>
        <taxon>Intramacronucleata</taxon>
        <taxon>Oligohymenophorea</taxon>
        <taxon>Hymenostomatida</taxon>
        <taxon>Tetrahymenina</taxon>
        <taxon>Tetrahymenidae</taxon>
        <taxon>Tetrahymena</taxon>
    </lineage>
</organism>
<evidence type="ECO:0000313" key="2">
    <source>
        <dbReference type="Proteomes" id="UP000009168"/>
    </source>
</evidence>
<dbReference type="InParanoid" id="I7MH66"/>
<reference evidence="2" key="1">
    <citation type="journal article" date="2006" name="PLoS Biol.">
        <title>Macronuclear genome sequence of the ciliate Tetrahymena thermophila, a model eukaryote.</title>
        <authorList>
            <person name="Eisen J.A."/>
            <person name="Coyne R.S."/>
            <person name="Wu M."/>
            <person name="Wu D."/>
            <person name="Thiagarajan M."/>
            <person name="Wortman J.R."/>
            <person name="Badger J.H."/>
            <person name="Ren Q."/>
            <person name="Amedeo P."/>
            <person name="Jones K.M."/>
            <person name="Tallon L.J."/>
            <person name="Delcher A.L."/>
            <person name="Salzberg S.L."/>
            <person name="Silva J.C."/>
            <person name="Haas B.J."/>
            <person name="Majoros W.H."/>
            <person name="Farzad M."/>
            <person name="Carlton J.M."/>
            <person name="Smith R.K. Jr."/>
            <person name="Garg J."/>
            <person name="Pearlman R.E."/>
            <person name="Karrer K.M."/>
            <person name="Sun L."/>
            <person name="Manning G."/>
            <person name="Elde N.C."/>
            <person name="Turkewitz A.P."/>
            <person name="Asai D.J."/>
            <person name="Wilkes D.E."/>
            <person name="Wang Y."/>
            <person name="Cai H."/>
            <person name="Collins K."/>
            <person name="Stewart B.A."/>
            <person name="Lee S.R."/>
            <person name="Wilamowska K."/>
            <person name="Weinberg Z."/>
            <person name="Ruzzo W.L."/>
            <person name="Wloga D."/>
            <person name="Gaertig J."/>
            <person name="Frankel J."/>
            <person name="Tsao C.-C."/>
            <person name="Gorovsky M.A."/>
            <person name="Keeling P.J."/>
            <person name="Waller R.F."/>
            <person name="Patron N.J."/>
            <person name="Cherry J.M."/>
            <person name="Stover N.A."/>
            <person name="Krieger C.J."/>
            <person name="del Toro C."/>
            <person name="Ryder H.F."/>
            <person name="Williamson S.C."/>
            <person name="Barbeau R.A."/>
            <person name="Hamilton E.P."/>
            <person name="Orias E."/>
        </authorList>
    </citation>
    <scope>NUCLEOTIDE SEQUENCE [LARGE SCALE GENOMIC DNA]</scope>
    <source>
        <strain evidence="2">SB210</strain>
    </source>
</reference>
<accession>I7MH66</accession>
<protein>
    <submittedName>
        <fullName evidence="1">Uncharacterized protein</fullName>
    </submittedName>
</protein>
<sequence>MQNQYQKKSAIFHYINNNKKQLVENQSSEQTNYDEIEFEFHQKQQSIQNLKIYQPDICKCNIQEISATNQEFQIQQKQQQDKVIECEQEQKCVQQKDTSTLNLNDIELSFELLKGENAISDILKIKISQTKSDASLHDILNILQNIEIQNVNSISDKSNQEQIEWKVNYNIIGNIGPFYNLYARKSPDQAYEFHFYIFKNAEIIKSKDLNKQQIFQNSLYQKHLSVSNLEYFHLNNIDDLKNQINKQSSNCSIDIKTNEESSHQGRDLVKLEFQNIKCNSFLEKDSFSLQSSVNQSMIPFQKSTYSSIVSSNNYKYQFKTKFIKQNNKTDDLYTEKKFIVTNL</sequence>
<dbReference type="AlphaFoldDB" id="I7MH66"/>
<gene>
    <name evidence="1" type="ORF">TTHERM_00579100</name>
</gene>
<dbReference type="KEGG" id="tet:TTHERM_00579100"/>
<dbReference type="GeneID" id="7833795"/>
<evidence type="ECO:0000313" key="1">
    <source>
        <dbReference type="EMBL" id="EAS02666.2"/>
    </source>
</evidence>